<dbReference type="STRING" id="655355.SAMN05216283_10574"/>
<evidence type="ECO:0000313" key="4">
    <source>
        <dbReference type="Proteomes" id="UP000198964"/>
    </source>
</evidence>
<feature type="compositionally biased region" description="Basic and acidic residues" evidence="1">
    <location>
        <begin position="26"/>
        <end position="43"/>
    </location>
</feature>
<dbReference type="EMBL" id="FONW01000005">
    <property type="protein sequence ID" value="SFF36262.1"/>
    <property type="molecule type" value="Genomic_DNA"/>
</dbReference>
<organism evidence="3 4">
    <name type="scientific">Sunxiuqinia elliptica</name>
    <dbReference type="NCBI Taxonomy" id="655355"/>
    <lineage>
        <taxon>Bacteria</taxon>
        <taxon>Pseudomonadati</taxon>
        <taxon>Bacteroidota</taxon>
        <taxon>Bacteroidia</taxon>
        <taxon>Marinilabiliales</taxon>
        <taxon>Prolixibacteraceae</taxon>
        <taxon>Sunxiuqinia</taxon>
    </lineage>
</organism>
<protein>
    <submittedName>
        <fullName evidence="3">Uncharacterized protein</fullName>
    </submittedName>
</protein>
<feature type="region of interest" description="Disordered" evidence="1">
    <location>
        <begin position="26"/>
        <end position="119"/>
    </location>
</feature>
<dbReference type="AlphaFoldDB" id="A0A1I2I209"/>
<feature type="compositionally biased region" description="Polar residues" evidence="1">
    <location>
        <begin position="44"/>
        <end position="53"/>
    </location>
</feature>
<reference evidence="3 4" key="1">
    <citation type="submission" date="2016-10" db="EMBL/GenBank/DDBJ databases">
        <authorList>
            <person name="de Groot N.N."/>
        </authorList>
    </citation>
    <scope>NUCLEOTIDE SEQUENCE [LARGE SCALE GENOMIC DNA]</scope>
    <source>
        <strain evidence="3 4">CGMCC 1.9156</strain>
    </source>
</reference>
<keyword evidence="4" id="KW-1185">Reference proteome</keyword>
<evidence type="ECO:0000313" key="3">
    <source>
        <dbReference type="EMBL" id="SFF36262.1"/>
    </source>
</evidence>
<evidence type="ECO:0000256" key="2">
    <source>
        <dbReference type="SAM" id="SignalP"/>
    </source>
</evidence>
<keyword evidence="2" id="KW-0732">Signal</keyword>
<feature type="chain" id="PRO_5011646975" evidence="2">
    <location>
        <begin position="27"/>
        <end position="248"/>
    </location>
</feature>
<feature type="signal peptide" evidence="2">
    <location>
        <begin position="1"/>
        <end position="26"/>
    </location>
</feature>
<name>A0A1I2I209_9BACT</name>
<gene>
    <name evidence="3" type="ORF">SAMN05216283_10574</name>
</gene>
<evidence type="ECO:0000256" key="1">
    <source>
        <dbReference type="SAM" id="MobiDB-lite"/>
    </source>
</evidence>
<sequence>MRRRKMRLIATMITLAAVMLSVNAEAQRRETGSDRGRTNKESRQYSSKKYNNQRADRNRRSYSNSERYSDSRKQNNAYRNSDKRYYKNDNRYHKNDKRYSKNDNRYHRNERSYHHKRDAHWDRHKHKSYYYTKKYGHKHYRYDRRYEYNHPRYGHVYKRFYSKPVRVRHHHHGDFYFYGGHYYRHHRGVGYVRVEFPSHLVFDYLPFECEQVWVGPNAYYQYGDMVFERCDHGFRLAPKIDIHISTHF</sequence>
<accession>A0A1I2I209</accession>
<proteinExistence type="predicted"/>
<feature type="compositionally biased region" description="Basic and acidic residues" evidence="1">
    <location>
        <begin position="80"/>
        <end position="112"/>
    </location>
</feature>
<dbReference type="Proteomes" id="UP000198964">
    <property type="component" value="Unassembled WGS sequence"/>
</dbReference>